<dbReference type="SUPFAM" id="SSF51430">
    <property type="entry name" value="NAD(P)-linked oxidoreductase"/>
    <property type="match status" value="1"/>
</dbReference>
<gene>
    <name evidence="8" type="ORF">AM592_09230</name>
</gene>
<keyword evidence="3" id="KW-0560">Oxidoreductase</keyword>
<dbReference type="PANTHER" id="PTHR43827">
    <property type="entry name" value="2,5-DIKETO-D-GLUCONIC ACID REDUCTASE"/>
    <property type="match status" value="1"/>
</dbReference>
<dbReference type="Proteomes" id="UP000067625">
    <property type="component" value="Chromosome"/>
</dbReference>
<dbReference type="InterPro" id="IPR018170">
    <property type="entry name" value="Aldo/ket_reductase_CS"/>
</dbReference>
<dbReference type="PROSITE" id="PS00798">
    <property type="entry name" value="ALDOKETO_REDUCTASE_1"/>
    <property type="match status" value="1"/>
</dbReference>
<name>A0A0M4G902_9BACI</name>
<dbReference type="Gene3D" id="3.20.20.100">
    <property type="entry name" value="NADP-dependent oxidoreductase domain"/>
    <property type="match status" value="1"/>
</dbReference>
<accession>A0A0M4G902</accession>
<evidence type="ECO:0000313" key="8">
    <source>
        <dbReference type="EMBL" id="ALC81765.1"/>
    </source>
</evidence>
<keyword evidence="2" id="KW-0521">NADP</keyword>
<feature type="domain" description="NADP-dependent oxidoreductase" evidence="7">
    <location>
        <begin position="17"/>
        <end position="259"/>
    </location>
</feature>
<evidence type="ECO:0000259" key="7">
    <source>
        <dbReference type="Pfam" id="PF00248"/>
    </source>
</evidence>
<proteinExistence type="inferred from homology"/>
<dbReference type="PANTHER" id="PTHR43827:SF3">
    <property type="entry name" value="NADP-DEPENDENT OXIDOREDUCTASE DOMAIN-CONTAINING PROTEIN"/>
    <property type="match status" value="1"/>
</dbReference>
<comment type="similarity">
    <text evidence="1">Belongs to the aldo/keto reductase family.</text>
</comment>
<dbReference type="AlphaFoldDB" id="A0A0M4G902"/>
<dbReference type="EMBL" id="CP012600">
    <property type="protein sequence ID" value="ALC81765.1"/>
    <property type="molecule type" value="Genomic_DNA"/>
</dbReference>
<dbReference type="RefSeq" id="WP_053603532.1">
    <property type="nucleotide sequence ID" value="NZ_CP012600.1"/>
</dbReference>
<dbReference type="PATRIC" id="fig|1441095.3.peg.2033"/>
<sequence>MENVKVLNNDVVIPSTGIGLWQVRNKDQVETTLSHAYETGYRLIDTAAAYGNEKEVGKTIKNLVLPREELFITTKLWNSDQGYQSTLQAFKKSMKLLQLDYLDLYLIHWAVQDKFLDSWRAMEKLYEEGYIRAIGVCNFQISHLDQLISNCNVLPVINQIEYHPYLVQNNLHDYCLNKNIQVEAWSPLGQGSLVHDRSLLAIAEKYNKSVAQVILKWHMHKGIIPIPKSSNPKRIKENFNIFDFSLNNEDIVSINKLNENRRFGPHPDHFHLVFG</sequence>
<dbReference type="InterPro" id="IPR036812">
    <property type="entry name" value="NAD(P)_OxRdtase_dom_sf"/>
</dbReference>
<dbReference type="PROSITE" id="PS00062">
    <property type="entry name" value="ALDOKETO_REDUCTASE_2"/>
    <property type="match status" value="1"/>
</dbReference>
<dbReference type="PROSITE" id="PS00063">
    <property type="entry name" value="ALDOKETO_REDUCTASE_3"/>
    <property type="match status" value="1"/>
</dbReference>
<dbReference type="InterPro" id="IPR020471">
    <property type="entry name" value="AKR"/>
</dbReference>
<dbReference type="STRING" id="1441095.AM592_09230"/>
<evidence type="ECO:0000256" key="3">
    <source>
        <dbReference type="ARBA" id="ARBA00023002"/>
    </source>
</evidence>
<evidence type="ECO:0000256" key="6">
    <source>
        <dbReference type="PIRSR" id="PIRSR000097-3"/>
    </source>
</evidence>
<evidence type="ECO:0000256" key="4">
    <source>
        <dbReference type="PIRSR" id="PIRSR000097-1"/>
    </source>
</evidence>
<dbReference type="PIRSF" id="PIRSF000097">
    <property type="entry name" value="AKR"/>
    <property type="match status" value="1"/>
</dbReference>
<dbReference type="Pfam" id="PF00248">
    <property type="entry name" value="Aldo_ket_red"/>
    <property type="match status" value="1"/>
</dbReference>
<reference evidence="9" key="1">
    <citation type="submission" date="2015-08" db="EMBL/GenBank/DDBJ databases">
        <title>Genome sequencing project for genomic taxonomy and phylogenomics of Bacillus-like bacteria.</title>
        <authorList>
            <person name="Liu B."/>
            <person name="Wang J."/>
            <person name="Zhu Y."/>
            <person name="Liu G."/>
            <person name="Chen Q."/>
            <person name="Chen Z."/>
            <person name="Lan J."/>
            <person name="Che J."/>
            <person name="Ge C."/>
            <person name="Shi H."/>
            <person name="Pan Z."/>
            <person name="Liu X."/>
        </authorList>
    </citation>
    <scope>NUCLEOTIDE SEQUENCE [LARGE SCALE GENOMIC DNA]</scope>
    <source>
        <strain evidence="9">FJAT-4402</strain>
    </source>
</reference>
<dbReference type="FunFam" id="3.20.20.100:FF:000015">
    <property type="entry name" value="Oxidoreductase, aldo/keto reductase family"/>
    <property type="match status" value="1"/>
</dbReference>
<evidence type="ECO:0000256" key="2">
    <source>
        <dbReference type="ARBA" id="ARBA00022857"/>
    </source>
</evidence>
<dbReference type="GO" id="GO:0016616">
    <property type="term" value="F:oxidoreductase activity, acting on the CH-OH group of donors, NAD or NADP as acceptor"/>
    <property type="evidence" value="ECO:0007669"/>
    <property type="project" value="UniProtKB-ARBA"/>
</dbReference>
<dbReference type="OrthoDB" id="9804790at2"/>
<evidence type="ECO:0000256" key="1">
    <source>
        <dbReference type="ARBA" id="ARBA00007905"/>
    </source>
</evidence>
<evidence type="ECO:0000256" key="5">
    <source>
        <dbReference type="PIRSR" id="PIRSR000097-2"/>
    </source>
</evidence>
<protein>
    <submittedName>
        <fullName evidence="8">Glyoxal reductase</fullName>
    </submittedName>
</protein>
<dbReference type="PRINTS" id="PR00069">
    <property type="entry name" value="ALDKETRDTASE"/>
</dbReference>
<organism evidence="8 9">
    <name type="scientific">Bacillus gobiensis</name>
    <dbReference type="NCBI Taxonomy" id="1441095"/>
    <lineage>
        <taxon>Bacteria</taxon>
        <taxon>Bacillati</taxon>
        <taxon>Bacillota</taxon>
        <taxon>Bacilli</taxon>
        <taxon>Bacillales</taxon>
        <taxon>Bacillaceae</taxon>
        <taxon>Bacillus</taxon>
    </lineage>
</organism>
<keyword evidence="9" id="KW-1185">Reference proteome</keyword>
<feature type="binding site" evidence="5">
    <location>
        <position position="108"/>
    </location>
    <ligand>
        <name>substrate</name>
    </ligand>
</feature>
<evidence type="ECO:0000313" key="9">
    <source>
        <dbReference type="Proteomes" id="UP000067625"/>
    </source>
</evidence>
<reference evidence="8 9" key="2">
    <citation type="journal article" date="2016" name="Int. J. Syst. Evol. Microbiol.">
        <title>Bacillus gobiensis sp. nov., isolated from a soil sample.</title>
        <authorList>
            <person name="Liu B."/>
            <person name="Liu G.H."/>
            <person name="Cetin S."/>
            <person name="Schumann P."/>
            <person name="Pan Z.Z."/>
            <person name="Chen Q.Q."/>
        </authorList>
    </citation>
    <scope>NUCLEOTIDE SEQUENCE [LARGE SCALE GENOMIC DNA]</scope>
    <source>
        <strain evidence="8 9">FJAT-4402</strain>
    </source>
</reference>
<dbReference type="InterPro" id="IPR023210">
    <property type="entry name" value="NADP_OxRdtase_dom"/>
</dbReference>
<feature type="active site" description="Proton donor" evidence="4">
    <location>
        <position position="50"/>
    </location>
</feature>
<feature type="site" description="Lowers pKa of active site Tyr" evidence="6">
    <location>
        <position position="75"/>
    </location>
</feature>